<dbReference type="InterPro" id="IPR012094">
    <property type="entry name" value="tRNA_Ile_lys_synt"/>
</dbReference>
<comment type="caution">
    <text evidence="10">The sequence shown here is derived from an EMBL/GenBank/DDBJ whole genome shotgun (WGS) entry which is preliminary data.</text>
</comment>
<keyword evidence="3 7" id="KW-0819">tRNA processing</keyword>
<evidence type="ECO:0000313" key="10">
    <source>
        <dbReference type="EMBL" id="MDJ1184409.1"/>
    </source>
</evidence>
<keyword evidence="5 7" id="KW-0067">ATP-binding</keyword>
<accession>A0ABT7BYX4</accession>
<dbReference type="GO" id="GO:0032267">
    <property type="term" value="F:tRNA(Ile)-lysidine synthase activity"/>
    <property type="evidence" value="ECO:0007669"/>
    <property type="project" value="UniProtKB-EC"/>
</dbReference>
<sequence>MVGSSKSKPDNLNPDKSDWSHLHGLVHRTLRSRSHLLPTGERLLVAVSGGQDSVCLLKLLVDLRSQWGWHLAVAHCDHQMRSDSANNAQHVRELAERYDLPFCQKTAVTALKSEADARSWRYQALMEIAQSQAIAYIVTGHTQSDRAETLLYNLIRGSGTDGLSALWWQRPLSDTLQLVRPLLNIQRQQTSAFCQHFQLPIWEDSTNQDIRYTRNRIRLELIPSLEEINPKAQTHLATTAELLRADMEYLETSAGELYMQVTLPNSAKLDRAQLARAPLALQRRVIRQFLLHWLPQSPNFEQIEKTLHLIHAPNRSQTDPFPGGYLALANHPWIELLPKPNLRDR</sequence>
<evidence type="ECO:0000256" key="4">
    <source>
        <dbReference type="ARBA" id="ARBA00022741"/>
    </source>
</evidence>
<feature type="domain" description="tRNA(Ile)-lysidine/2-thiocytidine synthase N-terminal" evidence="8">
    <location>
        <begin position="43"/>
        <end position="219"/>
    </location>
</feature>
<dbReference type="InterPro" id="IPR011063">
    <property type="entry name" value="TilS/TtcA_N"/>
</dbReference>
<reference evidence="10 11" key="1">
    <citation type="submission" date="2023-01" db="EMBL/GenBank/DDBJ databases">
        <title>Novel diversity within Roseofilum (Cyanobacteria; Desertifilaceae) from marine benthic mats with descriptions of four novel species.</title>
        <authorList>
            <person name="Wang Y."/>
            <person name="Berthold D.E."/>
            <person name="Hu J."/>
            <person name="Lefler F.W."/>
            <person name="Laughinghouse H.D. IV."/>
        </authorList>
    </citation>
    <scope>NUCLEOTIDE SEQUENCE [LARGE SCALE GENOMIC DNA]</scope>
    <source>
        <strain evidence="10 11">BLCC-M143</strain>
    </source>
</reference>
<dbReference type="NCBIfam" id="TIGR02432">
    <property type="entry name" value="lysidine_TilS_N"/>
    <property type="match status" value="1"/>
</dbReference>
<evidence type="ECO:0000256" key="6">
    <source>
        <dbReference type="ARBA" id="ARBA00048539"/>
    </source>
</evidence>
<keyword evidence="11" id="KW-1185">Reference proteome</keyword>
<feature type="binding site" evidence="7">
    <location>
        <begin position="48"/>
        <end position="53"/>
    </location>
    <ligand>
        <name>ATP</name>
        <dbReference type="ChEBI" id="CHEBI:30616"/>
    </ligand>
</feature>
<dbReference type="Proteomes" id="UP001232992">
    <property type="component" value="Unassembled WGS sequence"/>
</dbReference>
<comment type="function">
    <text evidence="7">Ligates lysine onto the cytidine present at position 34 of the AUA codon-specific tRNA(Ile) that contains the anticodon CAU, in an ATP-dependent manner. Cytidine is converted to lysidine, thus changing the amino acid specificity of the tRNA from methionine to isoleucine.</text>
</comment>
<protein>
    <recommendedName>
        <fullName evidence="7">tRNA(Ile)-lysidine synthase</fullName>
        <ecNumber evidence="7">6.3.4.19</ecNumber>
    </recommendedName>
    <alternativeName>
        <fullName evidence="7">tRNA(Ile)-2-lysyl-cytidine synthase</fullName>
    </alternativeName>
    <alternativeName>
        <fullName evidence="7">tRNA(Ile)-lysidine synthetase</fullName>
    </alternativeName>
</protein>
<dbReference type="HAMAP" id="MF_01161">
    <property type="entry name" value="tRNA_Ile_lys_synt"/>
    <property type="match status" value="1"/>
</dbReference>
<keyword evidence="4 7" id="KW-0547">Nucleotide-binding</keyword>
<evidence type="ECO:0000256" key="3">
    <source>
        <dbReference type="ARBA" id="ARBA00022694"/>
    </source>
</evidence>
<dbReference type="Gene3D" id="1.20.59.20">
    <property type="match status" value="1"/>
</dbReference>
<evidence type="ECO:0000256" key="2">
    <source>
        <dbReference type="ARBA" id="ARBA00022598"/>
    </source>
</evidence>
<dbReference type="Pfam" id="PF09179">
    <property type="entry name" value="TilS"/>
    <property type="match status" value="1"/>
</dbReference>
<keyword evidence="2 7" id="KW-0436">Ligase</keyword>
<evidence type="ECO:0000259" key="9">
    <source>
        <dbReference type="Pfam" id="PF09179"/>
    </source>
</evidence>
<evidence type="ECO:0000259" key="8">
    <source>
        <dbReference type="Pfam" id="PF01171"/>
    </source>
</evidence>
<comment type="catalytic activity">
    <reaction evidence="6 7">
        <text>cytidine(34) in tRNA(Ile2) + L-lysine + ATP = lysidine(34) in tRNA(Ile2) + AMP + diphosphate + H(+)</text>
        <dbReference type="Rhea" id="RHEA:43744"/>
        <dbReference type="Rhea" id="RHEA-COMP:10625"/>
        <dbReference type="Rhea" id="RHEA-COMP:10670"/>
        <dbReference type="ChEBI" id="CHEBI:15378"/>
        <dbReference type="ChEBI" id="CHEBI:30616"/>
        <dbReference type="ChEBI" id="CHEBI:32551"/>
        <dbReference type="ChEBI" id="CHEBI:33019"/>
        <dbReference type="ChEBI" id="CHEBI:82748"/>
        <dbReference type="ChEBI" id="CHEBI:83665"/>
        <dbReference type="ChEBI" id="CHEBI:456215"/>
        <dbReference type="EC" id="6.3.4.19"/>
    </reaction>
</comment>
<dbReference type="InterPro" id="IPR012795">
    <property type="entry name" value="tRNA_Ile_lys_synt_N"/>
</dbReference>
<dbReference type="InterPro" id="IPR014729">
    <property type="entry name" value="Rossmann-like_a/b/a_fold"/>
</dbReference>
<comment type="subcellular location">
    <subcellularLocation>
        <location evidence="7">Cytoplasm</location>
    </subcellularLocation>
</comment>
<evidence type="ECO:0000256" key="1">
    <source>
        <dbReference type="ARBA" id="ARBA00022490"/>
    </source>
</evidence>
<dbReference type="SUPFAM" id="SSF52402">
    <property type="entry name" value="Adenine nucleotide alpha hydrolases-like"/>
    <property type="match status" value="1"/>
</dbReference>
<dbReference type="Pfam" id="PF01171">
    <property type="entry name" value="ATP_bind_3"/>
    <property type="match status" value="1"/>
</dbReference>
<dbReference type="Gene3D" id="3.40.50.620">
    <property type="entry name" value="HUPs"/>
    <property type="match status" value="1"/>
</dbReference>
<dbReference type="RefSeq" id="WP_283759061.1">
    <property type="nucleotide sequence ID" value="NZ_JAQOSQ010000014.1"/>
</dbReference>
<dbReference type="PANTHER" id="PTHR43033">
    <property type="entry name" value="TRNA(ILE)-LYSIDINE SYNTHASE-RELATED"/>
    <property type="match status" value="1"/>
</dbReference>
<dbReference type="EMBL" id="JAQOSQ010000014">
    <property type="protein sequence ID" value="MDJ1184409.1"/>
    <property type="molecule type" value="Genomic_DNA"/>
</dbReference>
<organism evidence="10 11">
    <name type="scientific">Roseofilum casamattae BLCC-M143</name>
    <dbReference type="NCBI Taxonomy" id="3022442"/>
    <lineage>
        <taxon>Bacteria</taxon>
        <taxon>Bacillati</taxon>
        <taxon>Cyanobacteriota</taxon>
        <taxon>Cyanophyceae</taxon>
        <taxon>Desertifilales</taxon>
        <taxon>Desertifilaceae</taxon>
        <taxon>Roseofilum</taxon>
        <taxon>Roseofilum casamattae</taxon>
    </lineage>
</organism>
<dbReference type="PANTHER" id="PTHR43033:SF1">
    <property type="entry name" value="TRNA(ILE)-LYSIDINE SYNTHASE-RELATED"/>
    <property type="match status" value="1"/>
</dbReference>
<dbReference type="SUPFAM" id="SSF82829">
    <property type="entry name" value="MesJ substrate recognition domain-like"/>
    <property type="match status" value="1"/>
</dbReference>
<evidence type="ECO:0000256" key="5">
    <source>
        <dbReference type="ARBA" id="ARBA00022840"/>
    </source>
</evidence>
<proteinExistence type="inferred from homology"/>
<gene>
    <name evidence="7 10" type="primary">tilS</name>
    <name evidence="10" type="ORF">PMH09_14580</name>
</gene>
<comment type="similarity">
    <text evidence="7">Belongs to the tRNA(Ile)-lysidine synthase family.</text>
</comment>
<dbReference type="InterPro" id="IPR015262">
    <property type="entry name" value="tRNA_Ile_lys_synt_subst-bd"/>
</dbReference>
<dbReference type="CDD" id="cd01992">
    <property type="entry name" value="TilS_N"/>
    <property type="match status" value="1"/>
</dbReference>
<keyword evidence="1 7" id="KW-0963">Cytoplasm</keyword>
<comment type="domain">
    <text evidence="7">The N-terminal region contains the highly conserved SGGXDS motif, predicted to be a P-loop motif involved in ATP binding.</text>
</comment>
<evidence type="ECO:0000256" key="7">
    <source>
        <dbReference type="HAMAP-Rule" id="MF_01161"/>
    </source>
</evidence>
<evidence type="ECO:0000313" key="11">
    <source>
        <dbReference type="Proteomes" id="UP001232992"/>
    </source>
</evidence>
<dbReference type="EC" id="6.3.4.19" evidence="7"/>
<name>A0ABT7BYX4_9CYAN</name>
<feature type="domain" description="tRNA(Ile)-lysidine synthase substrate-binding" evidence="9">
    <location>
        <begin position="269"/>
        <end position="316"/>
    </location>
</feature>